<dbReference type="AlphaFoldDB" id="A0A1D1W4H5"/>
<dbReference type="EMBL" id="BDGG01000017">
    <property type="protein sequence ID" value="GAV08385.1"/>
    <property type="molecule type" value="Genomic_DNA"/>
</dbReference>
<comment type="caution">
    <text evidence="1">The sequence shown here is derived from an EMBL/GenBank/DDBJ whole genome shotgun (WGS) entry which is preliminary data.</text>
</comment>
<organism evidence="1 2">
    <name type="scientific">Ramazzottius varieornatus</name>
    <name type="common">Water bear</name>
    <name type="synonym">Tardigrade</name>
    <dbReference type="NCBI Taxonomy" id="947166"/>
    <lineage>
        <taxon>Eukaryota</taxon>
        <taxon>Metazoa</taxon>
        <taxon>Ecdysozoa</taxon>
        <taxon>Tardigrada</taxon>
        <taxon>Eutardigrada</taxon>
        <taxon>Parachela</taxon>
        <taxon>Hypsibioidea</taxon>
        <taxon>Ramazzottiidae</taxon>
        <taxon>Ramazzottius</taxon>
    </lineage>
</organism>
<dbReference type="Proteomes" id="UP000186922">
    <property type="component" value="Unassembled WGS sequence"/>
</dbReference>
<protein>
    <submittedName>
        <fullName evidence="1">Uncharacterized protein</fullName>
    </submittedName>
</protein>
<reference evidence="1 2" key="1">
    <citation type="journal article" date="2016" name="Nat. Commun.">
        <title>Extremotolerant tardigrade genome and improved radiotolerance of human cultured cells by tardigrade-unique protein.</title>
        <authorList>
            <person name="Hashimoto T."/>
            <person name="Horikawa D.D."/>
            <person name="Saito Y."/>
            <person name="Kuwahara H."/>
            <person name="Kozuka-Hata H."/>
            <person name="Shin-I T."/>
            <person name="Minakuchi Y."/>
            <person name="Ohishi K."/>
            <person name="Motoyama A."/>
            <person name="Aizu T."/>
            <person name="Enomoto A."/>
            <person name="Kondo K."/>
            <person name="Tanaka S."/>
            <person name="Hara Y."/>
            <person name="Koshikawa S."/>
            <person name="Sagara H."/>
            <person name="Miura T."/>
            <person name="Yokobori S."/>
            <person name="Miyagawa K."/>
            <person name="Suzuki Y."/>
            <person name="Kubo T."/>
            <person name="Oyama M."/>
            <person name="Kohara Y."/>
            <person name="Fujiyama A."/>
            <person name="Arakawa K."/>
            <person name="Katayama T."/>
            <person name="Toyoda A."/>
            <person name="Kunieda T."/>
        </authorList>
    </citation>
    <scope>NUCLEOTIDE SEQUENCE [LARGE SCALE GENOMIC DNA]</scope>
    <source>
        <strain evidence="1 2">YOKOZUNA-1</strain>
    </source>
</reference>
<accession>A0A1D1W4H5</accession>
<sequence>MSSPFCPISPKRYSHFPQASVSHHLIFIFHTKYLDKFPDLQDREKPLVGWISTIFHKKTVTMAKTRSQKNYLKLQENNHSAGGPHGRKRFQLSHSRRKTNPILPIGIGIVGRTVMLTQSNFPPVLVQPCEDDQPNGTPNL</sequence>
<name>A0A1D1W4H5_RAMVA</name>
<gene>
    <name evidence="1" type="primary">RvY_18086-1</name>
    <name evidence="1" type="synonym">RvY_18086.1</name>
    <name evidence="1" type="ORF">RvY_18086</name>
</gene>
<keyword evidence="2" id="KW-1185">Reference proteome</keyword>
<evidence type="ECO:0000313" key="2">
    <source>
        <dbReference type="Proteomes" id="UP000186922"/>
    </source>
</evidence>
<proteinExistence type="predicted"/>
<evidence type="ECO:0000313" key="1">
    <source>
        <dbReference type="EMBL" id="GAV08385.1"/>
    </source>
</evidence>